<comment type="similarity">
    <text evidence="2 13">Belongs to the sodium:solute symporter (SSF) (TC 2.A.21) family.</text>
</comment>
<feature type="compositionally biased region" description="Low complexity" evidence="14">
    <location>
        <begin position="270"/>
        <end position="284"/>
    </location>
</feature>
<accession>T1I5Z4</accession>
<dbReference type="GO" id="GO:0005886">
    <property type="term" value="C:plasma membrane"/>
    <property type="evidence" value="ECO:0007669"/>
    <property type="project" value="TreeGrafter"/>
</dbReference>
<dbReference type="Pfam" id="PF00474">
    <property type="entry name" value="SSF"/>
    <property type="match status" value="1"/>
</dbReference>
<keyword evidence="10 15" id="KW-0472">Membrane</keyword>
<dbReference type="InterPro" id="IPR038377">
    <property type="entry name" value="Na/Glc_symporter_sf"/>
</dbReference>
<evidence type="ECO:0000256" key="9">
    <source>
        <dbReference type="ARBA" id="ARBA00023065"/>
    </source>
</evidence>
<dbReference type="STRING" id="13249.T1I5Z4"/>
<keyword evidence="7 15" id="KW-1133">Transmembrane helix</keyword>
<protein>
    <submittedName>
        <fullName evidence="16">Uncharacterized protein</fullName>
    </submittedName>
</protein>
<feature type="region of interest" description="Disordered" evidence="14">
    <location>
        <begin position="263"/>
        <end position="284"/>
    </location>
</feature>
<evidence type="ECO:0000256" key="1">
    <source>
        <dbReference type="ARBA" id="ARBA00004141"/>
    </source>
</evidence>
<evidence type="ECO:0000256" key="12">
    <source>
        <dbReference type="ARBA" id="ARBA00023201"/>
    </source>
</evidence>
<reference evidence="16" key="1">
    <citation type="submission" date="2015-05" db="UniProtKB">
        <authorList>
            <consortium name="EnsemblMetazoa"/>
        </authorList>
    </citation>
    <scope>IDENTIFICATION</scope>
</reference>
<dbReference type="eggNOG" id="KOG3761">
    <property type="taxonomic scope" value="Eukaryota"/>
</dbReference>
<evidence type="ECO:0000313" key="16">
    <source>
        <dbReference type="EnsemblMetazoa" id="RPRC011713-PA"/>
    </source>
</evidence>
<keyword evidence="9" id="KW-0406">Ion transport</keyword>
<dbReference type="HOGENOM" id="CLU_981126_0_0_1"/>
<dbReference type="Proteomes" id="UP000015103">
    <property type="component" value="Unassembled WGS sequence"/>
</dbReference>
<dbReference type="OMA" id="RNIHEGF"/>
<keyword evidence="11" id="KW-0325">Glycoprotein</keyword>
<dbReference type="VEuPathDB" id="VectorBase:RPRC011713"/>
<proteinExistence type="inferred from homology"/>
<dbReference type="GO" id="GO:0005307">
    <property type="term" value="F:choline:sodium symporter activity"/>
    <property type="evidence" value="ECO:0007669"/>
    <property type="project" value="TreeGrafter"/>
</dbReference>
<dbReference type="InterPro" id="IPR052244">
    <property type="entry name" value="Choline_transporter"/>
</dbReference>
<feature type="transmembrane region" description="Helical" evidence="15">
    <location>
        <begin position="60"/>
        <end position="82"/>
    </location>
</feature>
<evidence type="ECO:0000256" key="8">
    <source>
        <dbReference type="ARBA" id="ARBA00023053"/>
    </source>
</evidence>
<feature type="transmembrane region" description="Helical" evidence="15">
    <location>
        <begin position="120"/>
        <end position="144"/>
    </location>
</feature>
<dbReference type="GO" id="GO:0008292">
    <property type="term" value="P:acetylcholine biosynthetic process"/>
    <property type="evidence" value="ECO:0007669"/>
    <property type="project" value="TreeGrafter"/>
</dbReference>
<dbReference type="InParanoid" id="T1I5Z4"/>
<keyword evidence="4 15" id="KW-0812">Transmembrane</keyword>
<evidence type="ECO:0000256" key="11">
    <source>
        <dbReference type="ARBA" id="ARBA00023180"/>
    </source>
</evidence>
<keyword evidence="8" id="KW-0915">Sodium</keyword>
<sequence>MILPMVLQYLTPDFVSFFGLGAVSAAVMSSADSSVLSASSMFARNVYKLIFRQRASEMEIIWVMRVSIFVVGILATIMALTIPSIYGLWSMCSDLVYVILFPQLLMVVHFKEHCNTYGSLAAYIMALLVRVSGGEPLLGLPALIHFPGWDGERQLFPFRTLAMLISLITLAGVSWGTRYVFESGYLSPSYDLFRCVVNIPEDVVRVGEPAEGELAVMTSGAMGPLYGTSATAATLVGKDEMNGRINPALETDEDDPALDLNDMKKRAASIPNNQIQQPNTQTQL</sequence>
<evidence type="ECO:0000256" key="13">
    <source>
        <dbReference type="RuleBase" id="RU362091"/>
    </source>
</evidence>
<keyword evidence="6" id="KW-0530">Neurotransmitter biosynthesis</keyword>
<feature type="transmembrane region" description="Helical" evidence="15">
    <location>
        <begin position="14"/>
        <end position="39"/>
    </location>
</feature>
<evidence type="ECO:0000256" key="10">
    <source>
        <dbReference type="ARBA" id="ARBA00023136"/>
    </source>
</evidence>
<evidence type="ECO:0000256" key="6">
    <source>
        <dbReference type="ARBA" id="ARBA00022979"/>
    </source>
</evidence>
<evidence type="ECO:0000256" key="15">
    <source>
        <dbReference type="SAM" id="Phobius"/>
    </source>
</evidence>
<evidence type="ECO:0000256" key="2">
    <source>
        <dbReference type="ARBA" id="ARBA00006434"/>
    </source>
</evidence>
<name>T1I5Z4_RHOPR</name>
<evidence type="ECO:0000256" key="14">
    <source>
        <dbReference type="SAM" id="MobiDB-lite"/>
    </source>
</evidence>
<evidence type="ECO:0000256" key="7">
    <source>
        <dbReference type="ARBA" id="ARBA00022989"/>
    </source>
</evidence>
<dbReference type="PANTHER" id="PTHR45897:SF4">
    <property type="entry name" value="HIGH-AFFINITY CHOLINE TRANSPORTER 1"/>
    <property type="match status" value="1"/>
</dbReference>
<keyword evidence="12" id="KW-0739">Sodium transport</keyword>
<dbReference type="PROSITE" id="PS50283">
    <property type="entry name" value="NA_SOLUT_SYMP_3"/>
    <property type="match status" value="1"/>
</dbReference>
<comment type="subcellular location">
    <subcellularLocation>
        <location evidence="1">Membrane</location>
        <topology evidence="1">Multi-pass membrane protein</topology>
    </subcellularLocation>
</comment>
<evidence type="ECO:0000256" key="3">
    <source>
        <dbReference type="ARBA" id="ARBA00022448"/>
    </source>
</evidence>
<dbReference type="AlphaFoldDB" id="T1I5Z4"/>
<feature type="transmembrane region" description="Helical" evidence="15">
    <location>
        <begin position="88"/>
        <end position="108"/>
    </location>
</feature>
<keyword evidence="5" id="KW-0769">Symport</keyword>
<dbReference type="Gene3D" id="1.20.1730.10">
    <property type="entry name" value="Sodium/glucose cotransporter"/>
    <property type="match status" value="1"/>
</dbReference>
<evidence type="ECO:0000256" key="5">
    <source>
        <dbReference type="ARBA" id="ARBA00022847"/>
    </source>
</evidence>
<dbReference type="PANTHER" id="PTHR45897">
    <property type="entry name" value="HIGH-AFFINITY CHOLINE TRANSPORTER 1"/>
    <property type="match status" value="1"/>
</dbReference>
<organism evidence="16 17">
    <name type="scientific">Rhodnius prolixus</name>
    <name type="common">Triatomid bug</name>
    <dbReference type="NCBI Taxonomy" id="13249"/>
    <lineage>
        <taxon>Eukaryota</taxon>
        <taxon>Metazoa</taxon>
        <taxon>Ecdysozoa</taxon>
        <taxon>Arthropoda</taxon>
        <taxon>Hexapoda</taxon>
        <taxon>Insecta</taxon>
        <taxon>Pterygota</taxon>
        <taxon>Neoptera</taxon>
        <taxon>Paraneoptera</taxon>
        <taxon>Hemiptera</taxon>
        <taxon>Heteroptera</taxon>
        <taxon>Panheteroptera</taxon>
        <taxon>Cimicomorpha</taxon>
        <taxon>Reduviidae</taxon>
        <taxon>Triatominae</taxon>
        <taxon>Rhodnius</taxon>
    </lineage>
</organism>
<feature type="transmembrane region" description="Helical" evidence="15">
    <location>
        <begin position="156"/>
        <end position="176"/>
    </location>
</feature>
<evidence type="ECO:0000313" key="17">
    <source>
        <dbReference type="Proteomes" id="UP000015103"/>
    </source>
</evidence>
<dbReference type="InterPro" id="IPR001734">
    <property type="entry name" value="Na/solute_symporter"/>
</dbReference>
<dbReference type="EMBL" id="ACPB03008308">
    <property type="status" value="NOT_ANNOTATED_CDS"/>
    <property type="molecule type" value="Genomic_DNA"/>
</dbReference>
<dbReference type="EnsemblMetazoa" id="RPRC011713-RA">
    <property type="protein sequence ID" value="RPRC011713-PA"/>
    <property type="gene ID" value="RPRC011713"/>
</dbReference>
<keyword evidence="17" id="KW-1185">Reference proteome</keyword>
<evidence type="ECO:0000256" key="4">
    <source>
        <dbReference type="ARBA" id="ARBA00022692"/>
    </source>
</evidence>
<keyword evidence="3" id="KW-0813">Transport</keyword>